<gene>
    <name evidence="1" type="ORF">HMPREF9445_03209</name>
</gene>
<dbReference type="Proteomes" id="UP000010321">
    <property type="component" value="Unassembled WGS sequence"/>
</dbReference>
<keyword evidence="2" id="KW-1185">Reference proteome</keyword>
<organism evidence="1 2">
    <name type="scientific">Bacteroides clarus YIT 12056</name>
    <dbReference type="NCBI Taxonomy" id="762984"/>
    <lineage>
        <taxon>Bacteria</taxon>
        <taxon>Pseudomonadati</taxon>
        <taxon>Bacteroidota</taxon>
        <taxon>Bacteroidia</taxon>
        <taxon>Bacteroidales</taxon>
        <taxon>Bacteroidaceae</taxon>
        <taxon>Bacteroides</taxon>
    </lineage>
</organism>
<evidence type="ECO:0000313" key="2">
    <source>
        <dbReference type="Proteomes" id="UP000010321"/>
    </source>
</evidence>
<proteinExistence type="predicted"/>
<evidence type="ECO:0008006" key="3">
    <source>
        <dbReference type="Google" id="ProtNLM"/>
    </source>
</evidence>
<evidence type="ECO:0000313" key="1">
    <source>
        <dbReference type="EMBL" id="EGF49836.1"/>
    </source>
</evidence>
<sequence>MALLLYHRAMNMSVSLITLLPYRLISRCGCKSKHKNDTSKQFIKKMRDKTAKMLFYPAKRNKKILFILF</sequence>
<protein>
    <recommendedName>
        <fullName evidence="3">Secreted protein</fullName>
    </recommendedName>
</protein>
<reference evidence="1 2" key="1">
    <citation type="submission" date="2011-02" db="EMBL/GenBank/DDBJ databases">
        <authorList>
            <person name="Weinstock G."/>
            <person name="Sodergren E."/>
            <person name="Clifton S."/>
            <person name="Fulton L."/>
            <person name="Fulton B."/>
            <person name="Courtney L."/>
            <person name="Fronick C."/>
            <person name="Harrison M."/>
            <person name="Strong C."/>
            <person name="Farmer C."/>
            <person name="Delahaunty K."/>
            <person name="Markovic C."/>
            <person name="Hall O."/>
            <person name="Minx P."/>
            <person name="Tomlinson C."/>
            <person name="Mitreva M."/>
            <person name="Hou S."/>
            <person name="Chen J."/>
            <person name="Wollam A."/>
            <person name="Pepin K.H."/>
            <person name="Johnson M."/>
            <person name="Bhonagiri V."/>
            <person name="Zhang X."/>
            <person name="Suruliraj S."/>
            <person name="Warren W."/>
            <person name="Chinwalla A."/>
            <person name="Mardis E.R."/>
            <person name="Wilson R.K."/>
        </authorList>
    </citation>
    <scope>NUCLEOTIDE SEQUENCE [LARGE SCALE GENOMIC DNA]</scope>
    <source>
        <strain evidence="1 2">YIT 12056</strain>
    </source>
</reference>
<dbReference type="EMBL" id="AFBM01000031">
    <property type="protein sequence ID" value="EGF49836.1"/>
    <property type="molecule type" value="Genomic_DNA"/>
</dbReference>
<comment type="caution">
    <text evidence="1">The sequence shown here is derived from an EMBL/GenBank/DDBJ whole genome shotgun (WGS) entry which is preliminary data.</text>
</comment>
<name>A0ABP2KNF4_9BACE</name>
<accession>A0ABP2KNF4</accession>